<dbReference type="RefSeq" id="WP_057819477.1">
    <property type="nucleotide sequence ID" value="NZ_CAXRJZ010000050.1"/>
</dbReference>
<dbReference type="AlphaFoldDB" id="A0A0T5P427"/>
<keyword evidence="1" id="KW-0812">Transmembrane</keyword>
<protein>
    <submittedName>
        <fullName evidence="2">Uncharacterized protein</fullName>
    </submittedName>
</protein>
<dbReference type="KEGG" id="rid:RIdsm_02175"/>
<gene>
    <name evidence="3" type="ORF">RIdsm_02175</name>
    <name evidence="2" type="ORF">XM52_21655</name>
</gene>
<dbReference type="OrthoDB" id="8450688at2"/>
<keyword evidence="1" id="KW-1133">Transmembrane helix</keyword>
<name>A0A0T5P427_9RHOB</name>
<keyword evidence="4" id="KW-1185">Reference proteome</keyword>
<keyword evidence="1" id="KW-0472">Membrane</keyword>
<accession>A0A0T5P427</accession>
<dbReference type="Proteomes" id="UP000325785">
    <property type="component" value="Chromosome"/>
</dbReference>
<dbReference type="PATRIC" id="fig|540747.5.peg.2104"/>
<evidence type="ECO:0000313" key="3">
    <source>
        <dbReference type="EMBL" id="QEW26376.1"/>
    </source>
</evidence>
<reference evidence="2 4" key="1">
    <citation type="submission" date="2015-04" db="EMBL/GenBank/DDBJ databases">
        <title>The draft genome sequence of Roseovarius indicus B108T.</title>
        <authorList>
            <person name="Li G."/>
            <person name="Lai Q."/>
            <person name="Shao Z."/>
            <person name="Yan P."/>
        </authorList>
    </citation>
    <scope>NUCLEOTIDE SEQUENCE [LARGE SCALE GENOMIC DNA]</scope>
    <source>
        <strain evidence="2 4">B108</strain>
    </source>
</reference>
<dbReference type="EMBL" id="LAXI01000018">
    <property type="protein sequence ID" value="KRS15896.1"/>
    <property type="molecule type" value="Genomic_DNA"/>
</dbReference>
<sequence length="76" mass="8685">MSTTIVETWSGADLSQLGPVYPGVGWEVTLFVVGVAFWLLFHILQARIEKKEFEVDEAAARSKERLERVFDEEARE</sequence>
<dbReference type="Proteomes" id="UP000051401">
    <property type="component" value="Unassembled WGS sequence"/>
</dbReference>
<evidence type="ECO:0000313" key="5">
    <source>
        <dbReference type="Proteomes" id="UP000325785"/>
    </source>
</evidence>
<dbReference type="EMBL" id="CP031598">
    <property type="protein sequence ID" value="QEW26376.1"/>
    <property type="molecule type" value="Genomic_DNA"/>
</dbReference>
<evidence type="ECO:0000256" key="1">
    <source>
        <dbReference type="SAM" id="Phobius"/>
    </source>
</evidence>
<organism evidence="2 4">
    <name type="scientific">Roseovarius indicus</name>
    <dbReference type="NCBI Taxonomy" id="540747"/>
    <lineage>
        <taxon>Bacteria</taxon>
        <taxon>Pseudomonadati</taxon>
        <taxon>Pseudomonadota</taxon>
        <taxon>Alphaproteobacteria</taxon>
        <taxon>Rhodobacterales</taxon>
        <taxon>Roseobacteraceae</taxon>
        <taxon>Roseovarius</taxon>
    </lineage>
</organism>
<proteinExistence type="predicted"/>
<evidence type="ECO:0000313" key="4">
    <source>
        <dbReference type="Proteomes" id="UP000051401"/>
    </source>
</evidence>
<reference evidence="3 5" key="2">
    <citation type="submission" date="2018-08" db="EMBL/GenBank/DDBJ databases">
        <title>Genetic Globetrotter - A new plasmid hitch-hiking vast phylogenetic and geographic distances.</title>
        <authorList>
            <person name="Vollmers J."/>
            <person name="Petersen J."/>
        </authorList>
    </citation>
    <scope>NUCLEOTIDE SEQUENCE [LARGE SCALE GENOMIC DNA]</scope>
    <source>
        <strain evidence="3 5">DSM 26383</strain>
    </source>
</reference>
<feature type="transmembrane region" description="Helical" evidence="1">
    <location>
        <begin position="20"/>
        <end position="41"/>
    </location>
</feature>
<evidence type="ECO:0000313" key="2">
    <source>
        <dbReference type="EMBL" id="KRS15896.1"/>
    </source>
</evidence>
<dbReference type="STRING" id="540747.SAMN04488031_114108"/>